<dbReference type="Proteomes" id="UP000036958">
    <property type="component" value="Unassembled WGS sequence"/>
</dbReference>
<evidence type="ECO:0000313" key="2">
    <source>
        <dbReference type="Proteomes" id="UP000036958"/>
    </source>
</evidence>
<proteinExistence type="predicted"/>
<keyword evidence="2" id="KW-1185">Reference proteome</keyword>
<reference evidence="2" key="1">
    <citation type="submission" date="2015-07" db="EMBL/GenBank/DDBJ databases">
        <title>Genome sequencing of Sunxiuqinia dokdonensis strain SK.</title>
        <authorList>
            <person name="Ahn S."/>
            <person name="Kim B.-C."/>
        </authorList>
    </citation>
    <scope>NUCLEOTIDE SEQUENCE [LARGE SCALE GENOMIC DNA]</scope>
    <source>
        <strain evidence="2">SK</strain>
    </source>
</reference>
<gene>
    <name evidence="1" type="ORF">NC99_12190</name>
</gene>
<dbReference type="EMBL" id="LGIA01000057">
    <property type="protein sequence ID" value="KOH45974.1"/>
    <property type="molecule type" value="Genomic_DNA"/>
</dbReference>
<organism evidence="1 2">
    <name type="scientific">Sunxiuqinia dokdonensis</name>
    <dbReference type="NCBI Taxonomy" id="1409788"/>
    <lineage>
        <taxon>Bacteria</taxon>
        <taxon>Pseudomonadati</taxon>
        <taxon>Bacteroidota</taxon>
        <taxon>Bacteroidia</taxon>
        <taxon>Marinilabiliales</taxon>
        <taxon>Prolixibacteraceae</taxon>
        <taxon>Sunxiuqinia</taxon>
    </lineage>
</organism>
<protein>
    <submittedName>
        <fullName evidence="1">Uncharacterized protein</fullName>
    </submittedName>
</protein>
<dbReference type="AlphaFoldDB" id="A0A0L8VBZ4"/>
<name>A0A0L8VBZ4_9BACT</name>
<dbReference type="STRING" id="1409788.NC99_12190"/>
<accession>A0A0L8VBZ4</accession>
<sequence length="51" mass="5951">MLLSEEAETLPVYLNWIIPAEEMQAVLIGQFSIHSTTFPSMGKWFFYLKIE</sequence>
<comment type="caution">
    <text evidence="1">The sequence shown here is derived from an EMBL/GenBank/DDBJ whole genome shotgun (WGS) entry which is preliminary data.</text>
</comment>
<evidence type="ECO:0000313" key="1">
    <source>
        <dbReference type="EMBL" id="KOH45974.1"/>
    </source>
</evidence>